<reference evidence="1" key="1">
    <citation type="submission" date="2019-06" db="EMBL/GenBank/DDBJ databases">
        <title>Pseudomonas-derived Butenolides : (Bio)synthesis of Styrolides.</title>
        <authorList>
            <person name="Klapper M."/>
            <person name="Chowdhury S."/>
            <person name="Stallforth P."/>
        </authorList>
    </citation>
    <scope>NUCLEOTIDE SEQUENCE [LARGE SCALE GENOMIC DNA]</scope>
    <source>
        <strain evidence="1">EC-S101</strain>
    </source>
</reference>
<comment type="caution">
    <text evidence="1">The sequence shown here is derived from an EMBL/GenBank/DDBJ whole genome shotgun (WGS) entry which is preliminary data.</text>
</comment>
<accession>A0A5C4KZY0</accession>
<protein>
    <submittedName>
        <fullName evidence="1">Uncharacterized protein</fullName>
    </submittedName>
</protein>
<proteinExistence type="predicted"/>
<evidence type="ECO:0000313" key="2">
    <source>
        <dbReference type="Proteomes" id="UP000306272"/>
    </source>
</evidence>
<gene>
    <name evidence="1" type="ORF">FHG55_08810</name>
</gene>
<dbReference type="RefSeq" id="WP_139054220.1">
    <property type="nucleotide sequence ID" value="NZ_VDDB01000007.1"/>
</dbReference>
<dbReference type="Proteomes" id="UP000306272">
    <property type="component" value="Unassembled WGS sequence"/>
</dbReference>
<organism evidence="1 2">
    <name type="scientific">Pseudomonas jessenii</name>
    <dbReference type="NCBI Taxonomy" id="77298"/>
    <lineage>
        <taxon>Bacteria</taxon>
        <taxon>Pseudomonadati</taxon>
        <taxon>Pseudomonadota</taxon>
        <taxon>Gammaproteobacteria</taxon>
        <taxon>Pseudomonadales</taxon>
        <taxon>Pseudomonadaceae</taxon>
        <taxon>Pseudomonas</taxon>
    </lineage>
</organism>
<sequence>MSINPDDSHIAVGADFSRIFDPQDFLAMINIPDEALCVLRAHLILEEFLNLWSGKITDTEDLYAGIFISFKTKLVISRNLGLDQEIFTIMDKINEIRNRFSHRKGHVLERSMLDALKIKIDAVVPTSQMQKCEEFQLWASGTDQTGKPANITHTWGNADTRIRFLIAFVIFTLKITHWMQSEFTTRGIPFEIAAIPKHVEN</sequence>
<dbReference type="EMBL" id="VDDB01000007">
    <property type="protein sequence ID" value="TNB97174.1"/>
    <property type="molecule type" value="Genomic_DNA"/>
</dbReference>
<name>A0A5C4KZY0_PSEJE</name>
<evidence type="ECO:0000313" key="1">
    <source>
        <dbReference type="EMBL" id="TNB97174.1"/>
    </source>
</evidence>
<dbReference type="AlphaFoldDB" id="A0A5C4KZY0"/>
<keyword evidence="2" id="KW-1185">Reference proteome</keyword>